<feature type="domain" description="UspA" evidence="1">
    <location>
        <begin position="11"/>
        <end position="159"/>
    </location>
</feature>
<dbReference type="InterPro" id="IPR006015">
    <property type="entry name" value="Universal_stress_UspA"/>
</dbReference>
<protein>
    <recommendedName>
        <fullName evidence="1">UspA domain-containing protein</fullName>
    </recommendedName>
</protein>
<dbReference type="InterPro" id="IPR006016">
    <property type="entry name" value="UspA"/>
</dbReference>
<keyword evidence="3" id="KW-1185">Reference proteome</keyword>
<dbReference type="AlphaFoldDB" id="A0AA86SPG5"/>
<evidence type="ECO:0000313" key="3">
    <source>
        <dbReference type="Proteomes" id="UP001189624"/>
    </source>
</evidence>
<evidence type="ECO:0000313" key="2">
    <source>
        <dbReference type="EMBL" id="CAJ1936532.1"/>
    </source>
</evidence>
<dbReference type="PANTHER" id="PTHR46553:SF3">
    <property type="entry name" value="ADENINE NUCLEOTIDE ALPHA HYDROLASES-LIKE SUPERFAMILY PROTEIN"/>
    <property type="match status" value="1"/>
</dbReference>
<dbReference type="Gene3D" id="3.40.50.620">
    <property type="entry name" value="HUPs"/>
    <property type="match status" value="1"/>
</dbReference>
<evidence type="ECO:0000259" key="1">
    <source>
        <dbReference type="Pfam" id="PF00582"/>
    </source>
</evidence>
<name>A0AA86SPG5_9FABA</name>
<dbReference type="Proteomes" id="UP001189624">
    <property type="component" value="Chromosome 3"/>
</dbReference>
<dbReference type="Gramene" id="rna-AYBTSS11_LOCUS7529">
    <property type="protein sequence ID" value="CAJ1936532.1"/>
    <property type="gene ID" value="gene-AYBTSS11_LOCUS7529"/>
</dbReference>
<dbReference type="SUPFAM" id="SSF52402">
    <property type="entry name" value="Adenine nucleotide alpha hydrolases-like"/>
    <property type="match status" value="1"/>
</dbReference>
<dbReference type="Pfam" id="PF00582">
    <property type="entry name" value="Usp"/>
    <property type="match status" value="1"/>
</dbReference>
<organism evidence="2 3">
    <name type="scientific">Sphenostylis stenocarpa</name>
    <dbReference type="NCBI Taxonomy" id="92480"/>
    <lineage>
        <taxon>Eukaryota</taxon>
        <taxon>Viridiplantae</taxon>
        <taxon>Streptophyta</taxon>
        <taxon>Embryophyta</taxon>
        <taxon>Tracheophyta</taxon>
        <taxon>Spermatophyta</taxon>
        <taxon>Magnoliopsida</taxon>
        <taxon>eudicotyledons</taxon>
        <taxon>Gunneridae</taxon>
        <taxon>Pentapetalae</taxon>
        <taxon>rosids</taxon>
        <taxon>fabids</taxon>
        <taxon>Fabales</taxon>
        <taxon>Fabaceae</taxon>
        <taxon>Papilionoideae</taxon>
        <taxon>50 kb inversion clade</taxon>
        <taxon>NPAAA clade</taxon>
        <taxon>indigoferoid/millettioid clade</taxon>
        <taxon>Phaseoleae</taxon>
        <taxon>Sphenostylis</taxon>
    </lineage>
</organism>
<accession>A0AA86SPG5</accession>
<dbReference type="InterPro" id="IPR014729">
    <property type="entry name" value="Rossmann-like_a/b/a_fold"/>
</dbReference>
<proteinExistence type="predicted"/>
<dbReference type="EMBL" id="OY731400">
    <property type="protein sequence ID" value="CAJ1936532.1"/>
    <property type="molecule type" value="Genomic_DNA"/>
</dbReference>
<dbReference type="PANTHER" id="PTHR46553">
    <property type="entry name" value="ADENINE NUCLEOTIDE ALPHA HYDROLASES-LIKE SUPERFAMILY PROTEIN"/>
    <property type="match status" value="1"/>
</dbReference>
<sequence length="165" mass="17774">MASCCGEKRVMVLAMDEHEHSNYALEWTLEHFFTPFGADAPYNLVIINAKPSPPPAVCMAGPGVLGSEIFPAVEAQLKVNADQIAQKAKQICASKSVVEVVVEVVEGDARNVLCDAVERHRASVLVLGSHGYGAIKRAVLGSVSDHCARHANSSVMIVKRPKFKH</sequence>
<gene>
    <name evidence="2" type="ORF">AYBTSS11_LOCUS7529</name>
</gene>
<dbReference type="PRINTS" id="PR01438">
    <property type="entry name" value="UNVRSLSTRESS"/>
</dbReference>
<dbReference type="CDD" id="cd23659">
    <property type="entry name" value="USP_At3g01520-like"/>
    <property type="match status" value="1"/>
</dbReference>
<reference evidence="2" key="1">
    <citation type="submission" date="2023-10" db="EMBL/GenBank/DDBJ databases">
        <authorList>
            <person name="Domelevo Entfellner J.-B."/>
        </authorList>
    </citation>
    <scope>NUCLEOTIDE SEQUENCE</scope>
</reference>